<dbReference type="InterPro" id="IPR051795">
    <property type="entry name" value="Glycosyl_Hydrlase_43"/>
</dbReference>
<feature type="active site" description="Proton donor" evidence="4">
    <location>
        <position position="197"/>
    </location>
</feature>
<organism evidence="8 9">
    <name type="scientific">Murimonas intestini</name>
    <dbReference type="NCBI Taxonomy" id="1337051"/>
    <lineage>
        <taxon>Bacteria</taxon>
        <taxon>Bacillati</taxon>
        <taxon>Bacillota</taxon>
        <taxon>Clostridia</taxon>
        <taxon>Lachnospirales</taxon>
        <taxon>Lachnospiraceae</taxon>
        <taxon>Murimonas</taxon>
    </lineage>
</organism>
<comment type="similarity">
    <text evidence="1 6">Belongs to the glycosyl hydrolase 43 family.</text>
</comment>
<name>A0AB73T1P1_9FIRM</name>
<evidence type="ECO:0000259" key="7">
    <source>
        <dbReference type="Pfam" id="PF17851"/>
    </source>
</evidence>
<evidence type="ECO:0000256" key="4">
    <source>
        <dbReference type="PIRSR" id="PIRSR606710-1"/>
    </source>
</evidence>
<sequence length="523" mass="59053">MFEYAEETGRWFPDLGNGMYKNPVIFADYSDPDVVRYKGVYYLIASSFNLTPVIPVLRSFDLINWRICSYISENLPLDGYDVPQHSRGIWAPSLLEHDGRLYMYVFTPDEGLFVSTSEAPESTWSPLKKICSSRGWIDCTVFWDDDGACYLVHGYAASRAGFNSVLTLRRMSEDGMSLKDEEKTDIFDARGRHDTLEGPKLFKRNGWYYIIAPAGGIEHGYQVMLRSKCIEGPYEDRIILHELEGGTINGPRQGNIVADDSGREWFLHFRDMGSYGRVICLEPVKWLEDGWAVFGEDVNGDGIGEPVQTFTKPYVSGNYPAEIPQTDDDFTGEGPGLIWQWNANHKKDWYDTSQNPGHLRLRALLPETSGCLFDQRNLLACKFPGPNFTAEVTVGLVHDGVRAGLMAVGNQYGFLELSGGPKECRIIWGRGVVLKEEQWEKAVVKIPAGGRHQIRLRLAVRFNAVCSFYYEGEDGKFYAIGEEYQTGRDTWMGAKIGLYSIKNGVPESDGAERYAEFSGFRVF</sequence>
<evidence type="ECO:0000256" key="5">
    <source>
        <dbReference type="PIRSR" id="PIRSR606710-2"/>
    </source>
</evidence>
<dbReference type="Proteomes" id="UP000245412">
    <property type="component" value="Unassembled WGS sequence"/>
</dbReference>
<feature type="active site" description="Proton acceptor" evidence="4">
    <location>
        <position position="31"/>
    </location>
</feature>
<dbReference type="PANTHER" id="PTHR42812">
    <property type="entry name" value="BETA-XYLOSIDASE"/>
    <property type="match status" value="1"/>
</dbReference>
<dbReference type="InterPro" id="IPR013320">
    <property type="entry name" value="ConA-like_dom_sf"/>
</dbReference>
<evidence type="ECO:0000313" key="9">
    <source>
        <dbReference type="Proteomes" id="UP000245412"/>
    </source>
</evidence>
<feature type="site" description="Important for catalytic activity, responsible for pKa modulation of the active site Glu and correct orientation of both the proton donor and substrate" evidence="5">
    <location>
        <position position="138"/>
    </location>
</feature>
<dbReference type="InterPro" id="IPR023296">
    <property type="entry name" value="Glyco_hydro_beta-prop_sf"/>
</dbReference>
<dbReference type="AlphaFoldDB" id="A0AB73T1P1"/>
<dbReference type="RefSeq" id="WP_109747179.1">
    <property type="nucleotide sequence ID" value="NZ_JANKBI010000010.1"/>
</dbReference>
<proteinExistence type="inferred from homology"/>
<protein>
    <submittedName>
        <fullName evidence="8">Beta-xylosidase</fullName>
    </submittedName>
</protein>
<dbReference type="SUPFAM" id="SSF75005">
    <property type="entry name" value="Arabinanase/levansucrase/invertase"/>
    <property type="match status" value="1"/>
</dbReference>
<comment type="caution">
    <text evidence="8">The sequence shown here is derived from an EMBL/GenBank/DDBJ whole genome shotgun (WGS) entry which is preliminary data.</text>
</comment>
<keyword evidence="9" id="KW-1185">Reference proteome</keyword>
<accession>A0AB73T1P1</accession>
<dbReference type="EMBL" id="QGGY01000009">
    <property type="protein sequence ID" value="PWJ74290.1"/>
    <property type="molecule type" value="Genomic_DNA"/>
</dbReference>
<keyword evidence="3 6" id="KW-0326">Glycosidase</keyword>
<gene>
    <name evidence="8" type="ORF">C7383_10926</name>
</gene>
<dbReference type="Gene3D" id="2.60.120.200">
    <property type="match status" value="1"/>
</dbReference>
<dbReference type="InterPro" id="IPR041542">
    <property type="entry name" value="GH43_C2"/>
</dbReference>
<feature type="domain" description="Beta-xylosidase C-terminal Concanavalin A-like" evidence="7">
    <location>
        <begin position="328"/>
        <end position="521"/>
    </location>
</feature>
<evidence type="ECO:0000256" key="3">
    <source>
        <dbReference type="ARBA" id="ARBA00023295"/>
    </source>
</evidence>
<evidence type="ECO:0000256" key="2">
    <source>
        <dbReference type="ARBA" id="ARBA00022801"/>
    </source>
</evidence>
<evidence type="ECO:0000256" key="6">
    <source>
        <dbReference type="RuleBase" id="RU361187"/>
    </source>
</evidence>
<dbReference type="Pfam" id="PF17851">
    <property type="entry name" value="GH43_C2"/>
    <property type="match status" value="1"/>
</dbReference>
<dbReference type="SUPFAM" id="SSF49899">
    <property type="entry name" value="Concanavalin A-like lectins/glucanases"/>
    <property type="match status" value="1"/>
</dbReference>
<dbReference type="CDD" id="cd09001">
    <property type="entry name" value="GH43_FsAxh1-like"/>
    <property type="match status" value="1"/>
</dbReference>
<evidence type="ECO:0000313" key="8">
    <source>
        <dbReference type="EMBL" id="PWJ74290.1"/>
    </source>
</evidence>
<evidence type="ECO:0000256" key="1">
    <source>
        <dbReference type="ARBA" id="ARBA00009865"/>
    </source>
</evidence>
<dbReference type="Gene3D" id="2.115.10.20">
    <property type="entry name" value="Glycosyl hydrolase domain, family 43"/>
    <property type="match status" value="1"/>
</dbReference>
<dbReference type="InterPro" id="IPR006710">
    <property type="entry name" value="Glyco_hydro_43"/>
</dbReference>
<keyword evidence="2 6" id="KW-0378">Hydrolase</keyword>
<dbReference type="GO" id="GO:0005975">
    <property type="term" value="P:carbohydrate metabolic process"/>
    <property type="evidence" value="ECO:0007669"/>
    <property type="project" value="InterPro"/>
</dbReference>
<dbReference type="GO" id="GO:0004553">
    <property type="term" value="F:hydrolase activity, hydrolyzing O-glycosyl compounds"/>
    <property type="evidence" value="ECO:0007669"/>
    <property type="project" value="InterPro"/>
</dbReference>
<dbReference type="PANTHER" id="PTHR42812:SF12">
    <property type="entry name" value="BETA-XYLOSIDASE-RELATED"/>
    <property type="match status" value="1"/>
</dbReference>
<dbReference type="Pfam" id="PF04616">
    <property type="entry name" value="Glyco_hydro_43"/>
    <property type="match status" value="1"/>
</dbReference>
<reference evidence="8 9" key="1">
    <citation type="submission" date="2018-05" db="EMBL/GenBank/DDBJ databases">
        <authorList>
            <person name="Goeker M."/>
            <person name="Huntemann M."/>
            <person name="Clum A."/>
            <person name="Pillay M."/>
            <person name="Palaniappan K."/>
            <person name="Varghese N."/>
            <person name="Mikhailova N."/>
            <person name="Stamatis D."/>
            <person name="Reddy T."/>
            <person name="Daum C."/>
            <person name="Shapiro N."/>
            <person name="Ivanova N."/>
            <person name="Kyrpides N."/>
            <person name="Woyke T."/>
        </authorList>
    </citation>
    <scope>NUCLEOTIDE SEQUENCE [LARGE SCALE GENOMIC DNA]</scope>
    <source>
        <strain evidence="8 9">DSM 26524</strain>
    </source>
</reference>